<evidence type="ECO:0000313" key="1">
    <source>
        <dbReference type="Proteomes" id="UP000038045"/>
    </source>
</evidence>
<sequence>MMKDNERFGRNLYDDVMKMNEDMVSLSNTLETIKSHLKVQNGNKVNVNLMTKRFSRTINTRDDDNTFSRIHASRCYFNPVSC</sequence>
<dbReference type="AlphaFoldDB" id="A0A0N5A1P9"/>
<protein>
    <submittedName>
        <fullName evidence="2">Elf4 domain-containing protein</fullName>
    </submittedName>
</protein>
<dbReference type="Proteomes" id="UP000038045">
    <property type="component" value="Unplaced"/>
</dbReference>
<reference evidence="2" key="1">
    <citation type="submission" date="2017-02" db="UniProtKB">
        <authorList>
            <consortium name="WormBaseParasite"/>
        </authorList>
    </citation>
    <scope>IDENTIFICATION</scope>
</reference>
<organism evidence="1 2">
    <name type="scientific">Parastrongyloides trichosuri</name>
    <name type="common">Possum-specific nematode worm</name>
    <dbReference type="NCBI Taxonomy" id="131310"/>
    <lineage>
        <taxon>Eukaryota</taxon>
        <taxon>Metazoa</taxon>
        <taxon>Ecdysozoa</taxon>
        <taxon>Nematoda</taxon>
        <taxon>Chromadorea</taxon>
        <taxon>Rhabditida</taxon>
        <taxon>Tylenchina</taxon>
        <taxon>Panagrolaimomorpha</taxon>
        <taxon>Strongyloidoidea</taxon>
        <taxon>Strongyloididae</taxon>
        <taxon>Parastrongyloides</taxon>
    </lineage>
</organism>
<keyword evidence="1" id="KW-1185">Reference proteome</keyword>
<name>A0A0N5A1P9_PARTI</name>
<dbReference type="WBParaSite" id="PTRK_0001554800.1">
    <property type="protein sequence ID" value="PTRK_0001554800.1"/>
    <property type="gene ID" value="PTRK_0001554800"/>
</dbReference>
<accession>A0A0N5A1P9</accession>
<proteinExistence type="predicted"/>
<evidence type="ECO:0000313" key="2">
    <source>
        <dbReference type="WBParaSite" id="PTRK_0001554800.1"/>
    </source>
</evidence>